<dbReference type="PANTHER" id="PTHR22916">
    <property type="entry name" value="GLYCOSYLTRANSFERASE"/>
    <property type="match status" value="1"/>
</dbReference>
<proteinExistence type="inferred from homology"/>
<dbReference type="InterPro" id="IPR029044">
    <property type="entry name" value="Nucleotide-diphossugar_trans"/>
</dbReference>
<organism evidence="4 5">
    <name type="scientific">Paenibacillus sedimenti</name>
    <dbReference type="NCBI Taxonomy" id="2770274"/>
    <lineage>
        <taxon>Bacteria</taxon>
        <taxon>Bacillati</taxon>
        <taxon>Bacillota</taxon>
        <taxon>Bacilli</taxon>
        <taxon>Bacillales</taxon>
        <taxon>Paenibacillaceae</taxon>
        <taxon>Paenibacillus</taxon>
    </lineage>
</organism>
<evidence type="ECO:0000256" key="1">
    <source>
        <dbReference type="ARBA" id="ARBA00006739"/>
    </source>
</evidence>
<dbReference type="InterPro" id="IPR001296">
    <property type="entry name" value="Glyco_trans_1"/>
</dbReference>
<dbReference type="SUPFAM" id="SSF53448">
    <property type="entry name" value="Nucleotide-diphospho-sugar transferases"/>
    <property type="match status" value="1"/>
</dbReference>
<evidence type="ECO:0000259" key="3">
    <source>
        <dbReference type="Pfam" id="PF00535"/>
    </source>
</evidence>
<evidence type="ECO:0000313" key="4">
    <source>
        <dbReference type="EMBL" id="MBD0384331.1"/>
    </source>
</evidence>
<dbReference type="CDD" id="cd03801">
    <property type="entry name" value="GT4_PimA-like"/>
    <property type="match status" value="1"/>
</dbReference>
<reference evidence="4" key="1">
    <citation type="submission" date="2020-09" db="EMBL/GenBank/DDBJ databases">
        <title>Draft Genome Sequence of Paenibacillus sp. WST5.</title>
        <authorList>
            <person name="Bao Z."/>
        </authorList>
    </citation>
    <scope>NUCLEOTIDE SEQUENCE</scope>
    <source>
        <strain evidence="4">WST5</strain>
    </source>
</reference>
<dbReference type="RefSeq" id="WP_188178104.1">
    <property type="nucleotide sequence ID" value="NZ_JACVVD010000018.1"/>
</dbReference>
<dbReference type="Pfam" id="PF00535">
    <property type="entry name" value="Glycos_transf_2"/>
    <property type="match status" value="1"/>
</dbReference>
<dbReference type="Gene3D" id="3.90.550.10">
    <property type="entry name" value="Spore Coat Polysaccharide Biosynthesis Protein SpsA, Chain A"/>
    <property type="match status" value="1"/>
</dbReference>
<keyword evidence="5" id="KW-1185">Reference proteome</keyword>
<dbReference type="CDD" id="cd00761">
    <property type="entry name" value="Glyco_tranf_GTA_type"/>
    <property type="match status" value="1"/>
</dbReference>
<dbReference type="Pfam" id="PF00534">
    <property type="entry name" value="Glycos_transf_1"/>
    <property type="match status" value="1"/>
</dbReference>
<evidence type="ECO:0000313" key="5">
    <source>
        <dbReference type="Proteomes" id="UP000650466"/>
    </source>
</evidence>
<accession>A0A926KW97</accession>
<protein>
    <submittedName>
        <fullName evidence="4">Glycosyltransferase</fullName>
    </submittedName>
</protein>
<comment type="similarity">
    <text evidence="1">Belongs to the glycosyltransferase 2 family.</text>
</comment>
<dbReference type="InterPro" id="IPR001173">
    <property type="entry name" value="Glyco_trans_2-like"/>
</dbReference>
<comment type="caution">
    <text evidence="4">The sequence shown here is derived from an EMBL/GenBank/DDBJ whole genome shotgun (WGS) entry which is preliminary data.</text>
</comment>
<dbReference type="GO" id="GO:0016758">
    <property type="term" value="F:hexosyltransferase activity"/>
    <property type="evidence" value="ECO:0007669"/>
    <property type="project" value="UniProtKB-ARBA"/>
</dbReference>
<name>A0A926KW97_9BACL</name>
<dbReference type="Gene3D" id="3.40.50.2000">
    <property type="entry name" value="Glycogen Phosphorylase B"/>
    <property type="match status" value="2"/>
</dbReference>
<evidence type="ECO:0000259" key="2">
    <source>
        <dbReference type="Pfam" id="PF00534"/>
    </source>
</evidence>
<dbReference type="PANTHER" id="PTHR22916:SF3">
    <property type="entry name" value="UDP-GLCNAC:BETAGAL BETA-1,3-N-ACETYLGLUCOSAMINYLTRANSFERASE-LIKE PROTEIN 1"/>
    <property type="match status" value="1"/>
</dbReference>
<dbReference type="Proteomes" id="UP000650466">
    <property type="component" value="Unassembled WGS sequence"/>
</dbReference>
<dbReference type="AlphaFoldDB" id="A0A926KW97"/>
<feature type="domain" description="Glycosyl transferase family 1" evidence="2">
    <location>
        <begin position="411"/>
        <end position="545"/>
    </location>
</feature>
<dbReference type="SUPFAM" id="SSF53756">
    <property type="entry name" value="UDP-Glycosyltransferase/glycogen phosphorylase"/>
    <property type="match status" value="1"/>
</dbReference>
<gene>
    <name evidence="4" type="ORF">ICC18_30240</name>
</gene>
<feature type="domain" description="Glycosyltransferase 2-like" evidence="3">
    <location>
        <begin position="6"/>
        <end position="168"/>
    </location>
</feature>
<dbReference type="EMBL" id="JACVVD010000018">
    <property type="protein sequence ID" value="MBD0384331.1"/>
    <property type="molecule type" value="Genomic_DNA"/>
</dbReference>
<sequence length="600" mass="69354">MGNDVTVMLPSYNAGRYLKEAVQSVFDQTYTNWKLIIVDDASTDNSIDTIQKFLKDPRVTLIRNPQNLGQSKSQNVALQLVDTPYVIQLDADDLFFPNTIERLKQEADKQSEDVAVFYGNFMYIGDGMKKGKKKAHIRRYRQFKDGYDFLLEDCTVRPRFYRTSALKRVGGWPTDDPYEGRYIEDRSIILRLFEYYRCRWVDETLYKYRKHSSNLSKAIEVNGEVVEWVVREALKRWGDHYKPVFAFHEGWNRMVQLVPKKNSFNNKLGISYGGLMPKPKEIVFGGRVKLRHLGENFPEDKLNYNLMYLVSSYLPACAEQKVKVCRENGIKLVWNQNGVAFPAWAGKAYKDMNERRRNLRKQADWVIYQSNFCKMSADKFLGQYNGKFSILYNCVDTTSFTPPKKIPSLSKIRLLVMGSHYDKERVTLALDTLALLLKSGVRAELQIAGNLKWPNAKKEVRSKISSLRLDKHVRITDSYLQEDAPKFYRKTHILLHFKYNDPSPTVPIEAMACGIPVIGSRSGGMTELLGKDGGTTLEVPFSWEKMYYPSAKAAADAVTIIMKDWKAWSSKARKRAVKHFSKEKWLKEHKKIFSKVVESN</sequence>